<dbReference type="Gene3D" id="3.40.190.150">
    <property type="entry name" value="Bordetella uptake gene, domain 1"/>
    <property type="match status" value="1"/>
</dbReference>
<protein>
    <submittedName>
        <fullName evidence="3">Exported protein</fullName>
    </submittedName>
</protein>
<comment type="caution">
    <text evidence="3">The sequence shown here is derived from an EMBL/GenBank/DDBJ whole genome shotgun (WGS) entry which is preliminary data.</text>
</comment>
<keyword evidence="2" id="KW-0732">Signal</keyword>
<sequence>MKRRSFTQSLISAAAGAALLSGFAATAQAEGLSNRPIRIVVPFGAGGVADVTARVVAQQLSTQLGQPVVIDNKPSAGGIVAADTVAKAAPDGHTLFLMSNGSAVTVNLFNNLPFDMVKDLTPISTLGYFDIGVITDAKSPFKNLGELVSYAKANPGKLNLGSINVGSTQHLAAELFKTTAGIDAQIVPFNGTPAVVTALRGKQIDAAVEILTPIMGQINSKAVNLLAVTGEKRSPLLPNVPTAQESGVKGFVASSWNALAAPSKTPAPVIARLNKEINAAVNNPEVAKKLRELNVQAQASTPEQTAKLLQSEIRRWGDVITTAKIPKQ</sequence>
<gene>
    <name evidence="3" type="ORF">CTTA_1667</name>
</gene>
<evidence type="ECO:0000313" key="3">
    <source>
        <dbReference type="EMBL" id="GEQ74662.1"/>
    </source>
</evidence>
<dbReference type="PIRSF" id="PIRSF017082">
    <property type="entry name" value="YflP"/>
    <property type="match status" value="1"/>
</dbReference>
<comment type="similarity">
    <text evidence="1">Belongs to the UPF0065 (bug) family.</text>
</comment>
<dbReference type="PANTHER" id="PTHR42928:SF5">
    <property type="entry name" value="BLR1237 PROTEIN"/>
    <property type="match status" value="1"/>
</dbReference>
<reference evidence="3 4" key="1">
    <citation type="journal article" date="2019" name="Microbiol. Resour. Announc.">
        <title>Draft Genome Sequence of Comamonas testosteroni TA441, a Bacterium That Has a Cryptic Phenol Degradation Gene Cluster.</title>
        <authorList>
            <person name="Arai H."/>
            <person name="Ishii M."/>
        </authorList>
    </citation>
    <scope>NUCLEOTIDE SEQUENCE [LARGE SCALE GENOMIC DNA]</scope>
    <source>
        <strain evidence="3 4">TA441</strain>
    </source>
</reference>
<evidence type="ECO:0000313" key="4">
    <source>
        <dbReference type="Proteomes" id="UP000323105"/>
    </source>
</evidence>
<dbReference type="Pfam" id="PF03401">
    <property type="entry name" value="TctC"/>
    <property type="match status" value="1"/>
</dbReference>
<dbReference type="AlphaFoldDB" id="A0A5A7MAB0"/>
<dbReference type="InterPro" id="IPR042100">
    <property type="entry name" value="Bug_dom1"/>
</dbReference>
<feature type="signal peptide" evidence="2">
    <location>
        <begin position="1"/>
        <end position="29"/>
    </location>
</feature>
<feature type="chain" id="PRO_5022939689" evidence="2">
    <location>
        <begin position="30"/>
        <end position="328"/>
    </location>
</feature>
<dbReference type="RefSeq" id="WP_149355171.1">
    <property type="nucleotide sequence ID" value="NZ_BKBW01000003.1"/>
</dbReference>
<evidence type="ECO:0000256" key="2">
    <source>
        <dbReference type="SAM" id="SignalP"/>
    </source>
</evidence>
<dbReference type="PANTHER" id="PTHR42928">
    <property type="entry name" value="TRICARBOXYLATE-BINDING PROTEIN"/>
    <property type="match status" value="1"/>
</dbReference>
<organism evidence="3 4">
    <name type="scientific">Comamonas testosteroni</name>
    <name type="common">Pseudomonas testosteroni</name>
    <dbReference type="NCBI Taxonomy" id="285"/>
    <lineage>
        <taxon>Bacteria</taxon>
        <taxon>Pseudomonadati</taxon>
        <taxon>Pseudomonadota</taxon>
        <taxon>Betaproteobacteria</taxon>
        <taxon>Burkholderiales</taxon>
        <taxon>Comamonadaceae</taxon>
        <taxon>Comamonas</taxon>
    </lineage>
</organism>
<dbReference type="CDD" id="cd13578">
    <property type="entry name" value="PBP2_Bug27"/>
    <property type="match status" value="1"/>
</dbReference>
<dbReference type="Gene3D" id="3.40.190.10">
    <property type="entry name" value="Periplasmic binding protein-like II"/>
    <property type="match status" value="1"/>
</dbReference>
<accession>A0A5A7MAB0</accession>
<dbReference type="Proteomes" id="UP000323105">
    <property type="component" value="Unassembled WGS sequence"/>
</dbReference>
<dbReference type="InterPro" id="IPR005064">
    <property type="entry name" value="BUG"/>
</dbReference>
<dbReference type="EMBL" id="BKBW01000003">
    <property type="protein sequence ID" value="GEQ74662.1"/>
    <property type="molecule type" value="Genomic_DNA"/>
</dbReference>
<evidence type="ECO:0000256" key="1">
    <source>
        <dbReference type="ARBA" id="ARBA00006987"/>
    </source>
</evidence>
<name>A0A5A7MAB0_COMTE</name>
<proteinExistence type="inferred from homology"/>
<dbReference type="SUPFAM" id="SSF53850">
    <property type="entry name" value="Periplasmic binding protein-like II"/>
    <property type="match status" value="1"/>
</dbReference>